<reference evidence="1 2" key="1">
    <citation type="journal article" date="2015" name="Genome Biol.">
        <title>Comparative genomics of Steinernema reveals deeply conserved gene regulatory networks.</title>
        <authorList>
            <person name="Dillman A.R."/>
            <person name="Macchietto M."/>
            <person name="Porter C.F."/>
            <person name="Rogers A."/>
            <person name="Williams B."/>
            <person name="Antoshechkin I."/>
            <person name="Lee M.M."/>
            <person name="Goodwin Z."/>
            <person name="Lu X."/>
            <person name="Lewis E.E."/>
            <person name="Goodrich-Blair H."/>
            <person name="Stock S.P."/>
            <person name="Adams B.J."/>
            <person name="Sternberg P.W."/>
            <person name="Mortazavi A."/>
        </authorList>
    </citation>
    <scope>NUCLEOTIDE SEQUENCE [LARGE SCALE GENOMIC DNA]</scope>
    <source>
        <strain evidence="1 2">ALL</strain>
    </source>
</reference>
<accession>A0A4U8V0K3</accession>
<sequence>MPSIACLWVHTLLEQRREHAWGWSGQNRFHLEAFHVASLSVAASSLSPTRLFFYICNKRQTLSKHYEQKSIHSEKSCIFVAVVHVPNCGTNSKANVAIALQ</sequence>
<gene>
    <name evidence="1" type="ORF">L596_005850</name>
</gene>
<protein>
    <submittedName>
        <fullName evidence="1">Uncharacterized protein</fullName>
    </submittedName>
</protein>
<dbReference type="AlphaFoldDB" id="A0A4U8V0K3"/>
<name>A0A4U8V0K3_STECR</name>
<proteinExistence type="predicted"/>
<evidence type="ECO:0000313" key="2">
    <source>
        <dbReference type="Proteomes" id="UP000298663"/>
    </source>
</evidence>
<reference evidence="1 2" key="2">
    <citation type="journal article" date="2019" name="G3 (Bethesda)">
        <title>Hybrid Assembly of the Genome of the Entomopathogenic Nematode Steinernema carpocapsae Identifies the X-Chromosome.</title>
        <authorList>
            <person name="Serra L."/>
            <person name="Macchietto M."/>
            <person name="Macias-Munoz A."/>
            <person name="McGill C.J."/>
            <person name="Rodriguez I.M."/>
            <person name="Rodriguez B."/>
            <person name="Murad R."/>
            <person name="Mortazavi A."/>
        </authorList>
    </citation>
    <scope>NUCLEOTIDE SEQUENCE [LARGE SCALE GENOMIC DNA]</scope>
    <source>
        <strain evidence="1 2">ALL</strain>
    </source>
</reference>
<comment type="caution">
    <text evidence="1">The sequence shown here is derived from an EMBL/GenBank/DDBJ whole genome shotgun (WGS) entry which is preliminary data.</text>
</comment>
<dbReference type="EMBL" id="AZBU02000001">
    <property type="protein sequence ID" value="TMS39302.1"/>
    <property type="molecule type" value="Genomic_DNA"/>
</dbReference>
<keyword evidence="2" id="KW-1185">Reference proteome</keyword>
<organism evidence="1 2">
    <name type="scientific">Steinernema carpocapsae</name>
    <name type="common">Entomopathogenic nematode</name>
    <dbReference type="NCBI Taxonomy" id="34508"/>
    <lineage>
        <taxon>Eukaryota</taxon>
        <taxon>Metazoa</taxon>
        <taxon>Ecdysozoa</taxon>
        <taxon>Nematoda</taxon>
        <taxon>Chromadorea</taxon>
        <taxon>Rhabditida</taxon>
        <taxon>Tylenchina</taxon>
        <taxon>Panagrolaimomorpha</taxon>
        <taxon>Strongyloidoidea</taxon>
        <taxon>Steinernematidae</taxon>
        <taxon>Steinernema</taxon>
    </lineage>
</organism>
<dbReference type="Proteomes" id="UP000298663">
    <property type="component" value="Unassembled WGS sequence"/>
</dbReference>
<evidence type="ECO:0000313" key="1">
    <source>
        <dbReference type="EMBL" id="TMS39302.1"/>
    </source>
</evidence>